<evidence type="ECO:0000313" key="11">
    <source>
        <dbReference type="EMBL" id="KAK7490901.1"/>
    </source>
</evidence>
<dbReference type="EC" id="3.2.1.4" evidence="9"/>
<dbReference type="Proteomes" id="UP001519460">
    <property type="component" value="Unassembled WGS sequence"/>
</dbReference>
<evidence type="ECO:0000313" key="12">
    <source>
        <dbReference type="Proteomes" id="UP001519460"/>
    </source>
</evidence>
<feature type="active site" evidence="8">
    <location>
        <position position="418"/>
    </location>
</feature>
<sequence length="455" mass="49628">MFASGGGQSTKDYADALAKSILFYDAQRSGKLPADNPIPWRGDSALDDCVVGGWYDAGDHVKFALPFGATTHLLVWSMNIFKDGYEQAGQMDEMVDCIKWALDYMLAAWNPTTKELVAQIGDGNDDHHFWGRAEDMTMDRPCMKIGPGGKGSDVAGEWAAAMAAAYIFFKDSDPTYATKLLTAAESLYAFGKANQGTYTQSVQGAAQFYSSSGWKDEMCEGAVWLYRATNNAQYLSDAKQFHEGAWAWALSWDDKKVACQLLLYEETQDSRYKTEVVGFMDGWLPGGQVTYTPCGLAWRDKWGANRYAGDTAFLALAAAEAGINTAKYRKWAIEQINFLLGDNNHDGGCFSYQIGYGTKYPVSPHHRSASCPDRPAPCSEANLHASGPSPQLLVGALVGGPDQSGNYKDDREDYVMNEVAIDYNSGFHSALAGIEHLIATDNLPPTNNKCACSGS</sequence>
<comment type="catalytic activity">
    <reaction evidence="1 9">
        <text>Endohydrolysis of (1-&gt;4)-beta-D-glucosidic linkages in cellulose, lichenin and cereal beta-D-glucans.</text>
        <dbReference type="EC" id="3.2.1.4"/>
    </reaction>
</comment>
<dbReference type="GO" id="GO:0008810">
    <property type="term" value="F:cellulase activity"/>
    <property type="evidence" value="ECO:0007669"/>
    <property type="project" value="UniProtKB-EC"/>
</dbReference>
<comment type="caution">
    <text evidence="11">The sequence shown here is derived from an EMBL/GenBank/DDBJ whole genome shotgun (WGS) entry which is preliminary data.</text>
</comment>
<evidence type="ECO:0000259" key="10">
    <source>
        <dbReference type="Pfam" id="PF00759"/>
    </source>
</evidence>
<dbReference type="PANTHER" id="PTHR22298">
    <property type="entry name" value="ENDO-1,4-BETA-GLUCANASE"/>
    <property type="match status" value="1"/>
</dbReference>
<dbReference type="InterPro" id="IPR008928">
    <property type="entry name" value="6-hairpin_glycosidase_sf"/>
</dbReference>
<organism evidence="11 12">
    <name type="scientific">Batillaria attramentaria</name>
    <dbReference type="NCBI Taxonomy" id="370345"/>
    <lineage>
        <taxon>Eukaryota</taxon>
        <taxon>Metazoa</taxon>
        <taxon>Spiralia</taxon>
        <taxon>Lophotrochozoa</taxon>
        <taxon>Mollusca</taxon>
        <taxon>Gastropoda</taxon>
        <taxon>Caenogastropoda</taxon>
        <taxon>Sorbeoconcha</taxon>
        <taxon>Cerithioidea</taxon>
        <taxon>Batillariidae</taxon>
        <taxon>Batillaria</taxon>
    </lineage>
</organism>
<evidence type="ECO:0000256" key="2">
    <source>
        <dbReference type="ARBA" id="ARBA00007072"/>
    </source>
</evidence>
<evidence type="ECO:0000256" key="5">
    <source>
        <dbReference type="ARBA" id="ARBA00023277"/>
    </source>
</evidence>
<evidence type="ECO:0000256" key="6">
    <source>
        <dbReference type="ARBA" id="ARBA00023295"/>
    </source>
</evidence>
<keyword evidence="3 8" id="KW-0378">Hydrolase</keyword>
<keyword evidence="12" id="KW-1185">Reference proteome</keyword>
<keyword evidence="5 8" id="KW-0119">Carbohydrate metabolism</keyword>
<evidence type="ECO:0000256" key="7">
    <source>
        <dbReference type="ARBA" id="ARBA00023326"/>
    </source>
</evidence>
<feature type="active site" evidence="8">
    <location>
        <position position="409"/>
    </location>
</feature>
<evidence type="ECO:0000256" key="9">
    <source>
        <dbReference type="RuleBase" id="RU361166"/>
    </source>
</evidence>
<evidence type="ECO:0000256" key="3">
    <source>
        <dbReference type="ARBA" id="ARBA00022801"/>
    </source>
</evidence>
<dbReference type="Gene3D" id="1.50.10.10">
    <property type="match status" value="1"/>
</dbReference>
<evidence type="ECO:0000256" key="1">
    <source>
        <dbReference type="ARBA" id="ARBA00000966"/>
    </source>
</evidence>
<evidence type="ECO:0000256" key="8">
    <source>
        <dbReference type="PROSITE-ProRule" id="PRU10060"/>
    </source>
</evidence>
<keyword evidence="7 8" id="KW-0624">Polysaccharide degradation</keyword>
<dbReference type="EMBL" id="JACVVK020000121">
    <property type="protein sequence ID" value="KAK7490901.1"/>
    <property type="molecule type" value="Genomic_DNA"/>
</dbReference>
<keyword evidence="6 8" id="KW-0326">Glycosidase</keyword>
<dbReference type="InterPro" id="IPR012341">
    <property type="entry name" value="6hp_glycosidase-like_sf"/>
</dbReference>
<keyword evidence="4 9" id="KW-0136">Cellulose degradation</keyword>
<gene>
    <name evidence="11" type="ORF">BaRGS_00017773</name>
</gene>
<dbReference type="InterPro" id="IPR001701">
    <property type="entry name" value="Glyco_hydro_9"/>
</dbReference>
<dbReference type="InterPro" id="IPR033126">
    <property type="entry name" value="Glyco_hydro_9_Asp/Glu_AS"/>
</dbReference>
<dbReference type="GO" id="GO:0030245">
    <property type="term" value="P:cellulose catabolic process"/>
    <property type="evidence" value="ECO:0007669"/>
    <property type="project" value="UniProtKB-KW"/>
</dbReference>
<dbReference type="PROSITE" id="PS00698">
    <property type="entry name" value="GH9_3"/>
    <property type="match status" value="1"/>
</dbReference>
<feature type="domain" description="Glycoside hydrolase family 9" evidence="10">
    <location>
        <begin position="13"/>
        <end position="431"/>
    </location>
</feature>
<dbReference type="SUPFAM" id="SSF48208">
    <property type="entry name" value="Six-hairpin glycosidases"/>
    <property type="match status" value="1"/>
</dbReference>
<name>A0ABD0KUF6_9CAEN</name>
<reference evidence="11 12" key="1">
    <citation type="journal article" date="2023" name="Sci. Data">
        <title>Genome assembly of the Korean intertidal mud-creeper Batillaria attramentaria.</title>
        <authorList>
            <person name="Patra A.K."/>
            <person name="Ho P.T."/>
            <person name="Jun S."/>
            <person name="Lee S.J."/>
            <person name="Kim Y."/>
            <person name="Won Y.J."/>
        </authorList>
    </citation>
    <scope>NUCLEOTIDE SEQUENCE [LARGE SCALE GENOMIC DNA]</scope>
    <source>
        <strain evidence="11">Wonlab-2016</strain>
    </source>
</reference>
<accession>A0ABD0KUF6</accession>
<proteinExistence type="inferred from homology"/>
<evidence type="ECO:0000256" key="4">
    <source>
        <dbReference type="ARBA" id="ARBA00023001"/>
    </source>
</evidence>
<dbReference type="AlphaFoldDB" id="A0ABD0KUF6"/>
<dbReference type="Pfam" id="PF00759">
    <property type="entry name" value="Glyco_hydro_9"/>
    <property type="match status" value="1"/>
</dbReference>
<protein>
    <recommendedName>
        <fullName evidence="9">Endoglucanase</fullName>
        <ecNumber evidence="9">3.2.1.4</ecNumber>
    </recommendedName>
</protein>
<comment type="similarity">
    <text evidence="2 8 9">Belongs to the glycosyl hydrolase 9 (cellulase E) family.</text>
</comment>